<name>A0ABS7CXD3_9BACT</name>
<comment type="caution">
    <text evidence="1">The sequence shown here is derived from an EMBL/GenBank/DDBJ whole genome shotgun (WGS) entry which is preliminary data.</text>
</comment>
<sequence>MPFNDFLTRLFGFGNTAHSCSTIRRSGKQLSAYKQWVAAKVYLNWTGPFFKAYHYKKCNISSSPFRVQIINESNLQGAILFYDPVIGAQNFTFLFDLLNERVQQLGYKLHSADTRQICHKRYQEQIERYVLTPPAANVPGTDLCNQLYGNIHIDSVVINKLPGYIRFVANTYTDPYFSKPLPFMELLKSVLQPNEEKSLH</sequence>
<protein>
    <submittedName>
        <fullName evidence="1">Uncharacterized protein</fullName>
    </submittedName>
</protein>
<dbReference type="EMBL" id="JAHYXK010000015">
    <property type="protein sequence ID" value="MBW7468524.1"/>
    <property type="molecule type" value="Genomic_DNA"/>
</dbReference>
<accession>A0ABS7CXD3</accession>
<dbReference type="Proteomes" id="UP000813018">
    <property type="component" value="Unassembled WGS sequence"/>
</dbReference>
<proteinExistence type="predicted"/>
<evidence type="ECO:0000313" key="2">
    <source>
        <dbReference type="Proteomes" id="UP000813018"/>
    </source>
</evidence>
<reference evidence="1 2" key="1">
    <citation type="journal article" date="2016" name="Int. J. Syst. Evol. Microbiol.">
        <title>Pontibacter aydingkolensis sp. nov., isolated from soil of a salt lake.</title>
        <authorList>
            <person name="Osman G."/>
            <person name="Zhang T."/>
            <person name="Lou K."/>
            <person name="Gao Y."/>
            <person name="Chang W."/>
            <person name="Lin Q."/>
            <person name="Yang H.M."/>
            <person name="Huo X.D."/>
            <person name="Wang N."/>
        </authorList>
    </citation>
    <scope>NUCLEOTIDE SEQUENCE [LARGE SCALE GENOMIC DNA]</scope>
    <source>
        <strain evidence="1 2">KACC 19255</strain>
    </source>
</reference>
<gene>
    <name evidence="1" type="ORF">K0O23_15715</name>
</gene>
<keyword evidence="2" id="KW-1185">Reference proteome</keyword>
<dbReference type="RefSeq" id="WP_219878394.1">
    <property type="nucleotide sequence ID" value="NZ_JAHYXK010000015.1"/>
</dbReference>
<evidence type="ECO:0000313" key="1">
    <source>
        <dbReference type="EMBL" id="MBW7468524.1"/>
    </source>
</evidence>
<organism evidence="1 2">
    <name type="scientific">Pontibacter aydingkolensis</name>
    <dbReference type="NCBI Taxonomy" id="1911536"/>
    <lineage>
        <taxon>Bacteria</taxon>
        <taxon>Pseudomonadati</taxon>
        <taxon>Bacteroidota</taxon>
        <taxon>Cytophagia</taxon>
        <taxon>Cytophagales</taxon>
        <taxon>Hymenobacteraceae</taxon>
        <taxon>Pontibacter</taxon>
    </lineage>
</organism>